<feature type="transmembrane region" description="Helical" evidence="3">
    <location>
        <begin position="12"/>
        <end position="34"/>
    </location>
</feature>
<dbReference type="PROSITE" id="PS00409">
    <property type="entry name" value="PROKAR_NTER_METHYL"/>
    <property type="match status" value="1"/>
</dbReference>
<dbReference type="InterPro" id="IPR012902">
    <property type="entry name" value="N_methyl_site"/>
</dbReference>
<dbReference type="SUPFAM" id="SSF54523">
    <property type="entry name" value="Pili subunits"/>
    <property type="match status" value="1"/>
</dbReference>
<dbReference type="OrthoDB" id="9795612at2"/>
<protein>
    <submittedName>
        <fullName evidence="4">Type II secretion system protein G (GspG)</fullName>
    </submittedName>
</protein>
<dbReference type="PANTHER" id="PTHR30093:SF47">
    <property type="entry name" value="TYPE IV PILUS NON-CORE MINOR PILIN PILE"/>
    <property type="match status" value="1"/>
</dbReference>
<evidence type="ECO:0000256" key="3">
    <source>
        <dbReference type="SAM" id="Phobius"/>
    </source>
</evidence>
<dbReference type="InterPro" id="IPR045584">
    <property type="entry name" value="Pilin-like"/>
</dbReference>
<dbReference type="PRINTS" id="PR00813">
    <property type="entry name" value="BCTERIALGSPG"/>
</dbReference>
<feature type="region of interest" description="Disordered" evidence="2">
    <location>
        <begin position="89"/>
        <end position="127"/>
    </location>
</feature>
<accession>A0A1I7JWE9</accession>
<evidence type="ECO:0000256" key="1">
    <source>
        <dbReference type="ARBA" id="ARBA00022481"/>
    </source>
</evidence>
<keyword evidence="3" id="KW-0812">Transmembrane</keyword>
<sequence>MRIRIRERGFTLIELLVVLAIISLLLTVALPRYFGSVEKSREAALKENLKVLRVGIDRFYADKGEYPAALADLVTHHYFRAIPLDPVTESDKTWQPVNPRDSEKSGIADVRSGAKGNARDGTPYAQL</sequence>
<dbReference type="PANTHER" id="PTHR30093">
    <property type="entry name" value="GENERAL SECRETION PATHWAY PROTEIN G"/>
    <property type="match status" value="1"/>
</dbReference>
<keyword evidence="3" id="KW-0472">Membrane</keyword>
<name>A0A1I7JWE9_9BURK</name>
<keyword evidence="5" id="KW-1185">Reference proteome</keyword>
<dbReference type="Gene3D" id="3.30.700.10">
    <property type="entry name" value="Glycoprotein, Type 4 Pilin"/>
    <property type="match status" value="1"/>
</dbReference>
<keyword evidence="1" id="KW-0488">Methylation</keyword>
<reference evidence="5" key="1">
    <citation type="submission" date="2016-10" db="EMBL/GenBank/DDBJ databases">
        <authorList>
            <person name="Varghese N."/>
            <person name="Submissions S."/>
        </authorList>
    </citation>
    <scope>NUCLEOTIDE SEQUENCE [LARGE SCALE GENOMIC DNA]</scope>
    <source>
        <strain evidence="5">CGMCC 1.11014</strain>
    </source>
</reference>
<dbReference type="EMBL" id="FPBO01000013">
    <property type="protein sequence ID" value="SFU89522.1"/>
    <property type="molecule type" value="Genomic_DNA"/>
</dbReference>
<dbReference type="RefSeq" id="WP_093556519.1">
    <property type="nucleotide sequence ID" value="NZ_FPBO01000013.1"/>
</dbReference>
<evidence type="ECO:0000256" key="2">
    <source>
        <dbReference type="SAM" id="MobiDB-lite"/>
    </source>
</evidence>
<dbReference type="Pfam" id="PF07963">
    <property type="entry name" value="N_methyl"/>
    <property type="match status" value="1"/>
</dbReference>
<gene>
    <name evidence="4" type="ORF">SAMN05216552_1013104</name>
</gene>
<dbReference type="AlphaFoldDB" id="A0A1I7JWE9"/>
<keyword evidence="3" id="KW-1133">Transmembrane helix</keyword>
<dbReference type="InterPro" id="IPR000983">
    <property type="entry name" value="Bac_GSPG_pilin"/>
</dbReference>
<dbReference type="NCBIfam" id="TIGR02532">
    <property type="entry name" value="IV_pilin_GFxxxE"/>
    <property type="match status" value="1"/>
</dbReference>
<dbReference type="Proteomes" id="UP000199391">
    <property type="component" value="Unassembled WGS sequence"/>
</dbReference>
<dbReference type="GO" id="GO:0015627">
    <property type="term" value="C:type II protein secretion system complex"/>
    <property type="evidence" value="ECO:0007669"/>
    <property type="project" value="InterPro"/>
</dbReference>
<evidence type="ECO:0000313" key="4">
    <source>
        <dbReference type="EMBL" id="SFU89522.1"/>
    </source>
</evidence>
<organism evidence="4 5">
    <name type="scientific">Pseudoduganella namucuonensis</name>
    <dbReference type="NCBI Taxonomy" id="1035707"/>
    <lineage>
        <taxon>Bacteria</taxon>
        <taxon>Pseudomonadati</taxon>
        <taxon>Pseudomonadota</taxon>
        <taxon>Betaproteobacteria</taxon>
        <taxon>Burkholderiales</taxon>
        <taxon>Oxalobacteraceae</taxon>
        <taxon>Telluria group</taxon>
        <taxon>Pseudoduganella</taxon>
    </lineage>
</organism>
<proteinExistence type="predicted"/>
<evidence type="ECO:0000313" key="5">
    <source>
        <dbReference type="Proteomes" id="UP000199391"/>
    </source>
</evidence>
<dbReference type="GO" id="GO:0015628">
    <property type="term" value="P:protein secretion by the type II secretion system"/>
    <property type="evidence" value="ECO:0007669"/>
    <property type="project" value="InterPro"/>
</dbReference>
<dbReference type="STRING" id="1035707.SAMN05216552_1013104"/>